<dbReference type="PANTHER" id="PTHR24148">
    <property type="entry name" value="ANKYRIN REPEAT DOMAIN-CONTAINING PROTEIN 39 HOMOLOG-RELATED"/>
    <property type="match status" value="1"/>
</dbReference>
<evidence type="ECO:0000259" key="1">
    <source>
        <dbReference type="Pfam" id="PF06985"/>
    </source>
</evidence>
<proteinExistence type="predicted"/>
<evidence type="ECO:0000313" key="2">
    <source>
        <dbReference type="EMBL" id="PMD40879.1"/>
    </source>
</evidence>
<dbReference type="InterPro" id="IPR010730">
    <property type="entry name" value="HET"/>
</dbReference>
<keyword evidence="3" id="KW-1185">Reference proteome</keyword>
<reference evidence="2 3" key="1">
    <citation type="submission" date="2016-04" db="EMBL/GenBank/DDBJ databases">
        <title>A degradative enzymes factory behind the ericoid mycorrhizal symbiosis.</title>
        <authorList>
            <consortium name="DOE Joint Genome Institute"/>
            <person name="Martino E."/>
            <person name="Morin E."/>
            <person name="Grelet G."/>
            <person name="Kuo A."/>
            <person name="Kohler A."/>
            <person name="Daghino S."/>
            <person name="Barry K."/>
            <person name="Choi C."/>
            <person name="Cichocki N."/>
            <person name="Clum A."/>
            <person name="Copeland A."/>
            <person name="Hainaut M."/>
            <person name="Haridas S."/>
            <person name="Labutti K."/>
            <person name="Lindquist E."/>
            <person name="Lipzen A."/>
            <person name="Khouja H.-R."/>
            <person name="Murat C."/>
            <person name="Ohm R."/>
            <person name="Olson A."/>
            <person name="Spatafora J."/>
            <person name="Veneault-Fourrey C."/>
            <person name="Henrissat B."/>
            <person name="Grigoriev I."/>
            <person name="Martin F."/>
            <person name="Perotto S."/>
        </authorList>
    </citation>
    <scope>NUCLEOTIDE SEQUENCE [LARGE SCALE GENOMIC DNA]</scope>
    <source>
        <strain evidence="2 3">F</strain>
    </source>
</reference>
<dbReference type="Pfam" id="PF06985">
    <property type="entry name" value="HET"/>
    <property type="match status" value="1"/>
</dbReference>
<accession>A0A2J6RQU2</accession>
<dbReference type="Proteomes" id="UP000235786">
    <property type="component" value="Unassembled WGS sequence"/>
</dbReference>
<dbReference type="STRING" id="1149755.A0A2J6RQU2"/>
<dbReference type="EMBL" id="KZ613945">
    <property type="protein sequence ID" value="PMD40879.1"/>
    <property type="molecule type" value="Genomic_DNA"/>
</dbReference>
<dbReference type="InterPro" id="IPR052895">
    <property type="entry name" value="HetReg/Transcr_Mod"/>
</dbReference>
<protein>
    <recommendedName>
        <fullName evidence="1">Heterokaryon incompatibility domain-containing protein</fullName>
    </recommendedName>
</protein>
<organism evidence="2 3">
    <name type="scientific">Hyaloscypha variabilis (strain UAMH 11265 / GT02V1 / F)</name>
    <name type="common">Meliniomyces variabilis</name>
    <dbReference type="NCBI Taxonomy" id="1149755"/>
    <lineage>
        <taxon>Eukaryota</taxon>
        <taxon>Fungi</taxon>
        <taxon>Dikarya</taxon>
        <taxon>Ascomycota</taxon>
        <taxon>Pezizomycotina</taxon>
        <taxon>Leotiomycetes</taxon>
        <taxon>Helotiales</taxon>
        <taxon>Hyaloscyphaceae</taxon>
        <taxon>Hyaloscypha</taxon>
        <taxon>Hyaloscypha variabilis</taxon>
    </lineage>
</organism>
<sequence length="208" mass="24104">MSIEGVELFKHKPLSRTTRNSQPFRLLEILPSTDPSSRIECKLHHANLIKKPSFKALSYVWGEAGARVPIILNSKRYSVTRNCYSALLRLRELGETTVWVDAICINQSLHTNNDEKCSQIPLMTYIYPAAKEVLVWLGHVDEEREADSQETEFLAVSLLEDLSVEDIRHIDLFADIAQRGEHPELRWKALPLVYGHTWFRRLWTHQEL</sequence>
<dbReference type="AlphaFoldDB" id="A0A2J6RQU2"/>
<dbReference type="PANTHER" id="PTHR24148:SF73">
    <property type="entry name" value="HET DOMAIN PROTEIN (AFU_ORTHOLOGUE AFUA_8G01020)"/>
    <property type="match status" value="1"/>
</dbReference>
<feature type="domain" description="Heterokaryon incompatibility" evidence="1">
    <location>
        <begin position="54"/>
        <end position="207"/>
    </location>
</feature>
<gene>
    <name evidence="2" type="ORF">L207DRAFT_426929</name>
</gene>
<feature type="non-terminal residue" evidence="2">
    <location>
        <position position="208"/>
    </location>
</feature>
<dbReference type="OrthoDB" id="3553147at2759"/>
<evidence type="ECO:0000313" key="3">
    <source>
        <dbReference type="Proteomes" id="UP000235786"/>
    </source>
</evidence>
<name>A0A2J6RQU2_HYAVF</name>